<dbReference type="InterPro" id="IPR006311">
    <property type="entry name" value="TAT_signal"/>
</dbReference>
<evidence type="ECO:0000259" key="2">
    <source>
        <dbReference type="Pfam" id="PF19843"/>
    </source>
</evidence>
<evidence type="ECO:0000313" key="4">
    <source>
        <dbReference type="Proteomes" id="UP000270988"/>
    </source>
</evidence>
<feature type="region of interest" description="Disordered" evidence="1">
    <location>
        <begin position="28"/>
        <end position="100"/>
    </location>
</feature>
<proteinExistence type="predicted"/>
<dbReference type="PROSITE" id="PS51257">
    <property type="entry name" value="PROKAR_LIPOPROTEIN"/>
    <property type="match status" value="1"/>
</dbReference>
<dbReference type="Pfam" id="PF19843">
    <property type="entry name" value="DUF6318"/>
    <property type="match status" value="1"/>
</dbReference>
<dbReference type="EMBL" id="LR134521">
    <property type="protein sequence ID" value="VEJ29251.1"/>
    <property type="molecule type" value="Genomic_DNA"/>
</dbReference>
<dbReference type="PROSITE" id="PS51318">
    <property type="entry name" value="TAT"/>
    <property type="match status" value="1"/>
</dbReference>
<feature type="compositionally biased region" description="Basic and acidic residues" evidence="1">
    <location>
        <begin position="76"/>
        <end position="96"/>
    </location>
</feature>
<reference evidence="3 4" key="1">
    <citation type="submission" date="2018-12" db="EMBL/GenBank/DDBJ databases">
        <authorList>
            <consortium name="Pathogen Informatics"/>
        </authorList>
    </citation>
    <scope>NUCLEOTIDE SEQUENCE [LARGE SCALE GENOMIC DNA]</scope>
    <source>
        <strain evidence="3 4">NCTC10918</strain>
    </source>
</reference>
<sequence length="255" mass="27304">MTLVSRRQAVYLTGTGLTAATVTACAPKVQPAGNDASPSPGGTASAESAVSAAGASPSSASDGLQSSGKNYQGPVKLEKYDSKGEFKPGTREHKAENVPAPVEPENMHEESVDGMYSFIAFWIKAQNYLYLTGDGALLRKADPADDYTESIDLYKALYDSGVVWVLGEQHPMKISLNSAKPVKNPRSETSYMWIATVEFGEGTEIYNSQTQETYPLNDLMQSGSRVSVITQYENGAWRMLKDDGSQASPGGTKAP</sequence>
<dbReference type="AlphaFoldDB" id="A0A448UTK1"/>
<dbReference type="Proteomes" id="UP000270988">
    <property type="component" value="Chromosome"/>
</dbReference>
<dbReference type="InterPro" id="IPR046281">
    <property type="entry name" value="DUF6318"/>
</dbReference>
<evidence type="ECO:0000256" key="1">
    <source>
        <dbReference type="SAM" id="MobiDB-lite"/>
    </source>
</evidence>
<organism evidence="3 4">
    <name type="scientific">Rothia dentocariosa</name>
    <dbReference type="NCBI Taxonomy" id="2047"/>
    <lineage>
        <taxon>Bacteria</taxon>
        <taxon>Bacillati</taxon>
        <taxon>Actinomycetota</taxon>
        <taxon>Actinomycetes</taxon>
        <taxon>Micrococcales</taxon>
        <taxon>Micrococcaceae</taxon>
        <taxon>Rothia</taxon>
    </lineage>
</organism>
<dbReference type="STRING" id="762948.HMPREF0733_11787"/>
<feature type="compositionally biased region" description="Low complexity" evidence="1">
    <location>
        <begin position="44"/>
        <end position="61"/>
    </location>
</feature>
<accession>A0A448UTK1</accession>
<feature type="domain" description="DUF6318" evidence="2">
    <location>
        <begin position="84"/>
        <end position="242"/>
    </location>
</feature>
<name>A0A448UTK1_9MICC</name>
<gene>
    <name evidence="3" type="ORF">NCTC10918_00501</name>
</gene>
<protein>
    <recommendedName>
        <fullName evidence="2">DUF6318 domain-containing protein</fullName>
    </recommendedName>
</protein>
<evidence type="ECO:0000313" key="3">
    <source>
        <dbReference type="EMBL" id="VEJ29251.1"/>
    </source>
</evidence>